<dbReference type="InterPro" id="IPR028098">
    <property type="entry name" value="Glyco_trans_4-like_N"/>
</dbReference>
<evidence type="ECO:0000256" key="2">
    <source>
        <dbReference type="ARBA" id="ARBA00022676"/>
    </source>
</evidence>
<dbReference type="InterPro" id="IPR001296">
    <property type="entry name" value="Glyco_trans_1"/>
</dbReference>
<keyword evidence="3 6" id="KW-0808">Transferase</keyword>
<gene>
    <name evidence="6" type="ORF">EHYA_07014</name>
</gene>
<dbReference type="PANTHER" id="PTHR12526">
    <property type="entry name" value="GLYCOSYLTRANSFERASE"/>
    <property type="match status" value="1"/>
</dbReference>
<dbReference type="GO" id="GO:0016757">
    <property type="term" value="F:glycosyltransferase activity"/>
    <property type="evidence" value="ECO:0007669"/>
    <property type="project" value="UniProtKB-KW"/>
</dbReference>
<dbReference type="AlphaFoldDB" id="A0A401YXM3"/>
<evidence type="ECO:0000256" key="3">
    <source>
        <dbReference type="ARBA" id="ARBA00022679"/>
    </source>
</evidence>
<dbReference type="Gene3D" id="3.40.50.2000">
    <property type="entry name" value="Glycogen Phosphorylase B"/>
    <property type="match status" value="2"/>
</dbReference>
<accession>A0A401YXM3</accession>
<reference evidence="6 7" key="1">
    <citation type="submission" date="2018-12" db="EMBL/GenBank/DDBJ databases">
        <title>Draft genome sequence of Embleya hyalina NBRC 13850T.</title>
        <authorList>
            <person name="Komaki H."/>
            <person name="Hosoyama A."/>
            <person name="Kimura A."/>
            <person name="Ichikawa N."/>
            <person name="Tamura T."/>
        </authorList>
    </citation>
    <scope>NUCLEOTIDE SEQUENCE [LARGE SCALE GENOMIC DNA]</scope>
    <source>
        <strain evidence="6 7">NBRC 13850</strain>
    </source>
</reference>
<feature type="domain" description="Glycosyl transferase family 1" evidence="4">
    <location>
        <begin position="175"/>
        <end position="342"/>
    </location>
</feature>
<dbReference type="OrthoDB" id="193659at2"/>
<dbReference type="EMBL" id="BIFH01000032">
    <property type="protein sequence ID" value="GCD99300.1"/>
    <property type="molecule type" value="Genomic_DNA"/>
</dbReference>
<keyword evidence="7" id="KW-1185">Reference proteome</keyword>
<keyword evidence="2" id="KW-0328">Glycosyltransferase</keyword>
<protein>
    <recommendedName>
        <fullName evidence="1">D-inositol 3-phosphate glycosyltransferase</fullName>
    </recommendedName>
</protein>
<evidence type="ECO:0000256" key="1">
    <source>
        <dbReference type="ARBA" id="ARBA00021292"/>
    </source>
</evidence>
<comment type="caution">
    <text evidence="6">The sequence shown here is derived from an EMBL/GenBank/DDBJ whole genome shotgun (WGS) entry which is preliminary data.</text>
</comment>
<dbReference type="Proteomes" id="UP000286931">
    <property type="component" value="Unassembled WGS sequence"/>
</dbReference>
<sequence length="367" mass="39459">MGERVRVLWLAKGLGRGGAEQLLVNCARHLDDERYEVEVAYVLPWKDALVPTLRGLGITVHCLGGGRTWPLRLRTLVRARGYGLIHTHMPVPAVAARVVAAGVPIVHTEHNMWPRYRRPTRLANAWTYRRNSGVIAVSTAVAESIVPGRLRPGVSPTVIHHGPDLGDAFAGPGARERARRMLDLDQDAFIVGTVANFTPKKDQLGLLDAHARVRERHPGALLVLIGSGPLEATLRERANRADLKGSVVFTGSRGDVPTLLSAFDVFALSSRQEGLPVSLMEAMTVGLPSVVTAVGGMPEIVTDGIEGAVVPPGDPRAFGDALAAFAADPARRRACGEAAHKRSAEFDVAGAQRRIEDVYARVLEGSR</sequence>
<dbReference type="RefSeq" id="WP_126641113.1">
    <property type="nucleotide sequence ID" value="NZ_BIFH01000032.1"/>
</dbReference>
<evidence type="ECO:0000313" key="6">
    <source>
        <dbReference type="EMBL" id="GCD99300.1"/>
    </source>
</evidence>
<feature type="domain" description="Glycosyltransferase subfamily 4-like N-terminal" evidence="5">
    <location>
        <begin position="17"/>
        <end position="165"/>
    </location>
</feature>
<evidence type="ECO:0000313" key="7">
    <source>
        <dbReference type="Proteomes" id="UP000286931"/>
    </source>
</evidence>
<organism evidence="6 7">
    <name type="scientific">Embleya hyalina</name>
    <dbReference type="NCBI Taxonomy" id="516124"/>
    <lineage>
        <taxon>Bacteria</taxon>
        <taxon>Bacillati</taxon>
        <taxon>Actinomycetota</taxon>
        <taxon>Actinomycetes</taxon>
        <taxon>Kitasatosporales</taxon>
        <taxon>Streptomycetaceae</taxon>
        <taxon>Embleya</taxon>
    </lineage>
</organism>
<dbReference type="Pfam" id="PF00534">
    <property type="entry name" value="Glycos_transf_1"/>
    <property type="match status" value="1"/>
</dbReference>
<evidence type="ECO:0000259" key="5">
    <source>
        <dbReference type="Pfam" id="PF13439"/>
    </source>
</evidence>
<dbReference type="SUPFAM" id="SSF53756">
    <property type="entry name" value="UDP-Glycosyltransferase/glycogen phosphorylase"/>
    <property type="match status" value="1"/>
</dbReference>
<dbReference type="Pfam" id="PF13439">
    <property type="entry name" value="Glyco_transf_4"/>
    <property type="match status" value="1"/>
</dbReference>
<evidence type="ECO:0000259" key="4">
    <source>
        <dbReference type="Pfam" id="PF00534"/>
    </source>
</evidence>
<dbReference type="PANTHER" id="PTHR12526:SF636">
    <property type="entry name" value="BLL3647 PROTEIN"/>
    <property type="match status" value="1"/>
</dbReference>
<name>A0A401YXM3_9ACTN</name>
<proteinExistence type="predicted"/>